<feature type="compositionally biased region" description="Low complexity" evidence="1">
    <location>
        <begin position="22"/>
        <end position="31"/>
    </location>
</feature>
<feature type="region of interest" description="Disordered" evidence="1">
    <location>
        <begin position="1"/>
        <end position="63"/>
    </location>
</feature>
<gene>
    <name evidence="2" type="ORF">CYMTET_52738</name>
</gene>
<evidence type="ECO:0000256" key="1">
    <source>
        <dbReference type="SAM" id="MobiDB-lite"/>
    </source>
</evidence>
<evidence type="ECO:0000313" key="2">
    <source>
        <dbReference type="EMBL" id="KAK3237166.1"/>
    </source>
</evidence>
<dbReference type="Proteomes" id="UP001190700">
    <property type="component" value="Unassembled WGS sequence"/>
</dbReference>
<reference evidence="2 3" key="1">
    <citation type="journal article" date="2015" name="Genome Biol. Evol.">
        <title>Comparative Genomics of a Bacterivorous Green Alga Reveals Evolutionary Causalities and Consequences of Phago-Mixotrophic Mode of Nutrition.</title>
        <authorList>
            <person name="Burns J.A."/>
            <person name="Paasch A."/>
            <person name="Narechania A."/>
            <person name="Kim E."/>
        </authorList>
    </citation>
    <scope>NUCLEOTIDE SEQUENCE [LARGE SCALE GENOMIC DNA]</scope>
    <source>
        <strain evidence="2 3">PLY_AMNH</strain>
    </source>
</reference>
<keyword evidence="3" id="KW-1185">Reference proteome</keyword>
<sequence>MVAMLPCQPLVPAHTGTGQKGAGPSPSGQRPPGREKEAARAEKEAARAARTELKRQAAVEARAERERQAAADAAELERLAAVEAVIEAAEAAEAAEAEAGGGCQEGIGWAKKTKGRSRWWADSEAVSPEELPAQQETVIGMALDDLAAGDGGPGELEPLHMTWGGEFYTPGAEDMACGIRHFGYPAAPTPLAASSTQAVSATHTSVAPMALDAIQEEMTEI</sequence>
<dbReference type="AlphaFoldDB" id="A0AAE0BIF9"/>
<proteinExistence type="predicted"/>
<protein>
    <submittedName>
        <fullName evidence="2">Uncharacterized protein</fullName>
    </submittedName>
</protein>
<evidence type="ECO:0000313" key="3">
    <source>
        <dbReference type="Proteomes" id="UP001190700"/>
    </source>
</evidence>
<accession>A0AAE0BIF9</accession>
<feature type="compositionally biased region" description="Basic and acidic residues" evidence="1">
    <location>
        <begin position="32"/>
        <end position="63"/>
    </location>
</feature>
<dbReference type="EMBL" id="LGRX02034685">
    <property type="protein sequence ID" value="KAK3237166.1"/>
    <property type="molecule type" value="Genomic_DNA"/>
</dbReference>
<name>A0AAE0BIF9_9CHLO</name>
<organism evidence="2 3">
    <name type="scientific">Cymbomonas tetramitiformis</name>
    <dbReference type="NCBI Taxonomy" id="36881"/>
    <lineage>
        <taxon>Eukaryota</taxon>
        <taxon>Viridiplantae</taxon>
        <taxon>Chlorophyta</taxon>
        <taxon>Pyramimonadophyceae</taxon>
        <taxon>Pyramimonadales</taxon>
        <taxon>Pyramimonadaceae</taxon>
        <taxon>Cymbomonas</taxon>
    </lineage>
</organism>
<comment type="caution">
    <text evidence="2">The sequence shown here is derived from an EMBL/GenBank/DDBJ whole genome shotgun (WGS) entry which is preliminary data.</text>
</comment>